<proteinExistence type="predicted"/>
<gene>
    <name evidence="1" type="ORF">IE53DRAFT_412862</name>
</gene>
<dbReference type="Proteomes" id="UP000245626">
    <property type="component" value="Unassembled WGS sequence"/>
</dbReference>
<organism evidence="1 2">
    <name type="scientific">Violaceomyces palustris</name>
    <dbReference type="NCBI Taxonomy" id="1673888"/>
    <lineage>
        <taxon>Eukaryota</taxon>
        <taxon>Fungi</taxon>
        <taxon>Dikarya</taxon>
        <taxon>Basidiomycota</taxon>
        <taxon>Ustilaginomycotina</taxon>
        <taxon>Ustilaginomycetes</taxon>
        <taxon>Violaceomycetales</taxon>
        <taxon>Violaceomycetaceae</taxon>
        <taxon>Violaceomyces</taxon>
    </lineage>
</organism>
<dbReference type="EMBL" id="KZ820363">
    <property type="protein sequence ID" value="PWN47699.1"/>
    <property type="molecule type" value="Genomic_DNA"/>
</dbReference>
<evidence type="ECO:0000313" key="2">
    <source>
        <dbReference type="Proteomes" id="UP000245626"/>
    </source>
</evidence>
<sequence length="669" mass="74848">MNQRMLKQPKKYSSATISRPTLLSTIPSQSPPPPSANSSAFSNIILNTTTNHLLLSRQATRDPEDRQDLEEEDPFNSSYVRSYNLLRFFHILALLPTFLLLLLSYHLTYLSSYHCSIHLPRERGGEQVECRSILTRTTVISIILVGLTTWSTSYSLRKSWGWNLSLRLVQLLGILSSSISYLLFSLLATVRSSRRRLRSGGQGASRIRDERYHDDEGEEGSEARTDSDPNEIFETVGILSIFVRTALLELLRLFSIHLSICVLLSFILGDKRGGSEGISEGDELNLNALSTRHGQRQDLPGWAWRSDVKDPRFLTSILLACTWSSLDFLAGSNQVLHQVSLYSPERGYFGGVHESRGSRGMEEDRSSCEDWEEEEGEEVGDRLEDGIVGNGKGWPKRTRMGVVVGEGGSLEEEEEEQEEEVMRSEGVRKGEEDEENDDEEDRAISRSKASHVLRLARKGLFESRKAEAGGGDAKVEQEETLEPKSVVGHSRLARESFLDRRKGKPSGGGDQEEGQESSNPPPSSSSFPSTEEEEGRKGFSRTSTDLEMALEVRVHELLLAKERREVEEILGSPLPSIPVVLFSLWRLDGLLWSSATFLVLSSNLVHLEDGKDSKEMWITLSIVILLHSLNNLIWLKGLRSLGFACLTYSSLLLGLLLFLVGLARWGLLV</sequence>
<keyword evidence="2" id="KW-1185">Reference proteome</keyword>
<reference evidence="1 2" key="1">
    <citation type="journal article" date="2018" name="Mol. Biol. Evol.">
        <title>Broad Genomic Sampling Reveals a Smut Pathogenic Ancestry of the Fungal Clade Ustilaginomycotina.</title>
        <authorList>
            <person name="Kijpornyongpan T."/>
            <person name="Mondo S.J."/>
            <person name="Barry K."/>
            <person name="Sandor L."/>
            <person name="Lee J."/>
            <person name="Lipzen A."/>
            <person name="Pangilinan J."/>
            <person name="LaButti K."/>
            <person name="Hainaut M."/>
            <person name="Henrissat B."/>
            <person name="Grigoriev I.V."/>
            <person name="Spatafora J.W."/>
            <person name="Aime M.C."/>
        </authorList>
    </citation>
    <scope>NUCLEOTIDE SEQUENCE [LARGE SCALE GENOMIC DNA]</scope>
    <source>
        <strain evidence="1 2">SA 807</strain>
    </source>
</reference>
<protein>
    <submittedName>
        <fullName evidence="1">Uncharacterized protein</fullName>
    </submittedName>
</protein>
<accession>A0ACD0NPH7</accession>
<name>A0ACD0NPH7_9BASI</name>
<evidence type="ECO:0000313" key="1">
    <source>
        <dbReference type="EMBL" id="PWN47699.1"/>
    </source>
</evidence>